<accession>A0A6J3HBV8</accession>
<proteinExistence type="predicted"/>
<dbReference type="CTD" id="645426"/>
<dbReference type="RefSeq" id="XP_032127209.1">
    <property type="nucleotide sequence ID" value="XM_032271318.1"/>
</dbReference>
<keyword evidence="1" id="KW-0175">Coiled coil</keyword>
<reference evidence="4" key="1">
    <citation type="submission" date="2025-08" db="UniProtKB">
        <authorList>
            <consortium name="RefSeq"/>
        </authorList>
    </citation>
    <scope>IDENTIFICATION</scope>
    <source>
        <tissue evidence="4">Blood</tissue>
    </source>
</reference>
<organism evidence="3 4">
    <name type="scientific">Sapajus apella</name>
    <name type="common">Brown-capped capuchin</name>
    <name type="synonym">Cebus apella</name>
    <dbReference type="NCBI Taxonomy" id="9515"/>
    <lineage>
        <taxon>Eukaryota</taxon>
        <taxon>Metazoa</taxon>
        <taxon>Chordata</taxon>
        <taxon>Craniata</taxon>
        <taxon>Vertebrata</taxon>
        <taxon>Euteleostomi</taxon>
        <taxon>Mammalia</taxon>
        <taxon>Eutheria</taxon>
        <taxon>Euarchontoglires</taxon>
        <taxon>Primates</taxon>
        <taxon>Haplorrhini</taxon>
        <taxon>Platyrrhini</taxon>
        <taxon>Cebidae</taxon>
        <taxon>Cebinae</taxon>
        <taxon>Sapajus</taxon>
    </lineage>
</organism>
<gene>
    <name evidence="4" type="primary">TMEM191C</name>
</gene>
<evidence type="ECO:0000256" key="2">
    <source>
        <dbReference type="SAM" id="MobiDB-lite"/>
    </source>
</evidence>
<feature type="coiled-coil region" evidence="1">
    <location>
        <begin position="8"/>
        <end position="152"/>
    </location>
</feature>
<evidence type="ECO:0000313" key="3">
    <source>
        <dbReference type="Proteomes" id="UP000504640"/>
    </source>
</evidence>
<keyword evidence="4" id="KW-0472">Membrane</keyword>
<feature type="region of interest" description="Disordered" evidence="2">
    <location>
        <begin position="183"/>
        <end position="215"/>
    </location>
</feature>
<dbReference type="InterPro" id="IPR028186">
    <property type="entry name" value="TMEM191B/C"/>
</dbReference>
<evidence type="ECO:0000313" key="4">
    <source>
        <dbReference type="RefSeq" id="XP_032127209.1"/>
    </source>
</evidence>
<protein>
    <submittedName>
        <fullName evidence="4">Transmembrane protein 191C isoform X1</fullName>
    </submittedName>
</protein>
<dbReference type="PANTHER" id="PTHR38498">
    <property type="entry name" value="TRANSMEMBRANE PROTEIN 191B-RELATED"/>
    <property type="match status" value="1"/>
</dbReference>
<dbReference type="Pfam" id="PF15194">
    <property type="entry name" value="TMEM191C"/>
    <property type="match status" value="1"/>
</dbReference>
<keyword evidence="3" id="KW-1185">Reference proteome</keyword>
<dbReference type="GeneID" id="116544735"/>
<dbReference type="PANTHER" id="PTHR38498:SF1">
    <property type="entry name" value="TRANSMEMBRANE PROTEIN 191B-RELATED"/>
    <property type="match status" value="1"/>
</dbReference>
<keyword evidence="4" id="KW-0812">Transmembrane</keyword>
<evidence type="ECO:0000256" key="1">
    <source>
        <dbReference type="SAM" id="Coils"/>
    </source>
</evidence>
<dbReference type="Proteomes" id="UP000504640">
    <property type="component" value="Unplaced"/>
</dbReference>
<dbReference type="AlphaFoldDB" id="A0A6J3HBV8"/>
<name>A0A6J3HBV8_SAPAP</name>
<sequence length="423" mass="46586">MAETQELLLQLQKDNRDGRLRKQELEKLMRGLEAESESLNRRLQDLSECERSLLRRRSQTAQALPREAQEAARERAERVRRRLEEAQRHKEDLEQRNRQLQEQWEELSSQLFYYGGEQQSQKRTEQQIAAQLVTLQNQLGLAETKYALQEEKLQQGALQTAEAWAIFQEQTIVLQVRLRSDATVPSASPPQDLRRQVSQPAARTPPRGLSPHSHPLQEVQVKVMEAAEELDAWQSGQEPCGGQLCGVQYSTKSLMEEVARADRVSARAGLGGAGWSRTTLSIPLWDRLPLPLETYPPLPAGDAAVRRPARAGHQAVRAGRAAGAPDAAAFLPGAVAALPAAVGRRRRLRVAPKPHFGDHTTPPALHAVSAAGTAWERTAAHLSAAPQPPASVSGWTLGHLALFLVHPSPESVDQGGLINSSKG</sequence>